<dbReference type="InterPro" id="IPR036691">
    <property type="entry name" value="Endo/exonu/phosph_ase_sf"/>
</dbReference>
<dbReference type="SUPFAM" id="SSF56219">
    <property type="entry name" value="DNase I-like"/>
    <property type="match status" value="1"/>
</dbReference>
<evidence type="ECO:0000313" key="1">
    <source>
        <dbReference type="EMBL" id="KAK9683531.1"/>
    </source>
</evidence>
<dbReference type="EMBL" id="JBDFQZ010000010">
    <property type="protein sequence ID" value="KAK9683531.1"/>
    <property type="molecule type" value="Genomic_DNA"/>
</dbReference>
<protein>
    <submittedName>
        <fullName evidence="1">Uncharacterized protein</fullName>
    </submittedName>
</protein>
<gene>
    <name evidence="1" type="ORF">RND81_10G148300</name>
</gene>
<comment type="caution">
    <text evidence="1">The sequence shown here is derived from an EMBL/GenBank/DDBJ whole genome shotgun (WGS) entry which is preliminary data.</text>
</comment>
<evidence type="ECO:0000313" key="2">
    <source>
        <dbReference type="Proteomes" id="UP001443914"/>
    </source>
</evidence>
<dbReference type="Proteomes" id="UP001443914">
    <property type="component" value="Unassembled WGS sequence"/>
</dbReference>
<dbReference type="AlphaFoldDB" id="A0AAW1I3E5"/>
<reference evidence="1" key="1">
    <citation type="submission" date="2024-03" db="EMBL/GenBank/DDBJ databases">
        <title>WGS assembly of Saponaria officinalis var. Norfolk2.</title>
        <authorList>
            <person name="Jenkins J."/>
            <person name="Shu S."/>
            <person name="Grimwood J."/>
            <person name="Barry K."/>
            <person name="Goodstein D."/>
            <person name="Schmutz J."/>
            <person name="Leebens-Mack J."/>
            <person name="Osbourn A."/>
        </authorList>
    </citation>
    <scope>NUCLEOTIDE SEQUENCE [LARGE SCALE GENOMIC DNA]</scope>
    <source>
        <strain evidence="1">JIC</strain>
    </source>
</reference>
<dbReference type="PANTHER" id="PTHR33710">
    <property type="entry name" value="BNAC02G09200D PROTEIN"/>
    <property type="match status" value="1"/>
</dbReference>
<proteinExistence type="predicted"/>
<accession>A0AAW1I3E5</accession>
<dbReference type="Gene3D" id="3.60.10.10">
    <property type="entry name" value="Endonuclease/exonuclease/phosphatase"/>
    <property type="match status" value="1"/>
</dbReference>
<sequence>MIEVDVAQPLPEHVFLNTPFSDGFAQKIVYEWVPFYYFECDKLGHLVDTCWLRKKKLGVKPSVVPPQIETHLLEVVTDSGSQVLGGISDSGVKDSMLMNGEKGSGCAQQGPTIPAQVLEDSSLDAVTHSECPVLGHTSAFNEDSSNLIVRECNTPLKLKEVSDLLRGKHVDVMGILETRIREANSGWLIRNYFGGLAMFCCYNEQKKGSSTIREWIILGGFNVIIDVSERISSILHNLDDILAFNSCFLHYGLMDLQSSGCEYTWTNKQDGADRVWSKLDRAMASGSSLTKFPSTSVHFLPAGVSDHSPTLVTILAEDIRPHRFSFLNC</sequence>
<keyword evidence="2" id="KW-1185">Reference proteome</keyword>
<organism evidence="1 2">
    <name type="scientific">Saponaria officinalis</name>
    <name type="common">Common soapwort</name>
    <name type="synonym">Lychnis saponaria</name>
    <dbReference type="NCBI Taxonomy" id="3572"/>
    <lineage>
        <taxon>Eukaryota</taxon>
        <taxon>Viridiplantae</taxon>
        <taxon>Streptophyta</taxon>
        <taxon>Embryophyta</taxon>
        <taxon>Tracheophyta</taxon>
        <taxon>Spermatophyta</taxon>
        <taxon>Magnoliopsida</taxon>
        <taxon>eudicotyledons</taxon>
        <taxon>Gunneridae</taxon>
        <taxon>Pentapetalae</taxon>
        <taxon>Caryophyllales</taxon>
        <taxon>Caryophyllaceae</taxon>
        <taxon>Caryophylleae</taxon>
        <taxon>Saponaria</taxon>
    </lineage>
</organism>
<name>A0AAW1I3E5_SAPOF</name>
<dbReference type="PANTHER" id="PTHR33710:SF64">
    <property type="entry name" value="ENDONUCLEASE_EXONUCLEASE_PHOSPHATASE DOMAIN-CONTAINING PROTEIN"/>
    <property type="match status" value="1"/>
</dbReference>